<proteinExistence type="predicted"/>
<evidence type="ECO:0000313" key="3">
    <source>
        <dbReference type="EMBL" id="MBA5777508.1"/>
    </source>
</evidence>
<reference evidence="4 6" key="1">
    <citation type="submission" date="2020-07" db="EMBL/GenBank/DDBJ databases">
        <title>Stappia sp., F7233, whole genome shotgun sequencing project.</title>
        <authorList>
            <person name="Jiang S."/>
            <person name="Liu Z.W."/>
            <person name="Du Z.J."/>
        </authorList>
    </citation>
    <scope>NUCLEOTIDE SEQUENCE [LARGE SCALE GENOMIC DNA]</scope>
    <source>
        <strain evidence="4 6">F7233</strain>
    </source>
</reference>
<dbReference type="EMBL" id="JACFXV010000051">
    <property type="protein sequence ID" value="MBA5777508.1"/>
    <property type="molecule type" value="Genomic_DNA"/>
</dbReference>
<comment type="caution">
    <text evidence="4">The sequence shown here is derived from an EMBL/GenBank/DDBJ whole genome shotgun (WGS) entry which is preliminary data.</text>
</comment>
<protein>
    <recommendedName>
        <fullName evidence="7">DUF4332 domain-containing protein</fullName>
    </recommendedName>
</protein>
<sequence>MQAKERLYLTKDKSKLVGEGDLRAAFLYAAPGDEIPASAVERFGLVDGSLAKGGKKQSAPAEDKERRGQEDKGEKGEDLSVIKGIGAAAQAALKAAGIDSFSALAAVDPASPPVVKGLSPRADWQSWVTQARELMKPPTG</sequence>
<dbReference type="EMBL" id="JACFXV010000056">
    <property type="protein sequence ID" value="MBA5778142.1"/>
    <property type="molecule type" value="Genomic_DNA"/>
</dbReference>
<dbReference type="EMBL" id="JACFXV010000050">
    <property type="protein sequence ID" value="MBA5777470.1"/>
    <property type="molecule type" value="Genomic_DNA"/>
</dbReference>
<dbReference type="AlphaFoldDB" id="A0A839AER3"/>
<dbReference type="Gene3D" id="1.10.150.20">
    <property type="entry name" value="5' to 3' exonuclease, C-terminal subdomain"/>
    <property type="match status" value="1"/>
</dbReference>
<name>A0A839AER3_9HYPH</name>
<feature type="region of interest" description="Disordered" evidence="1">
    <location>
        <begin position="50"/>
        <end position="78"/>
    </location>
</feature>
<gene>
    <name evidence="2" type="ORF">H2509_10070</name>
    <name evidence="3" type="ORF">H2509_10260</name>
    <name evidence="4" type="ORF">H2509_13205</name>
    <name evidence="5" type="ORF">H2509_13510</name>
</gene>
<accession>A0A839AER3</accession>
<evidence type="ECO:0008006" key="7">
    <source>
        <dbReference type="Google" id="ProtNLM"/>
    </source>
</evidence>
<evidence type="ECO:0000256" key="1">
    <source>
        <dbReference type="SAM" id="MobiDB-lite"/>
    </source>
</evidence>
<keyword evidence="6" id="KW-1185">Reference proteome</keyword>
<organism evidence="4 6">
    <name type="scientific">Stappia albiluteola</name>
    <dbReference type="NCBI Taxonomy" id="2758565"/>
    <lineage>
        <taxon>Bacteria</taxon>
        <taxon>Pseudomonadati</taxon>
        <taxon>Pseudomonadota</taxon>
        <taxon>Alphaproteobacteria</taxon>
        <taxon>Hyphomicrobiales</taxon>
        <taxon>Stappiaceae</taxon>
        <taxon>Stappia</taxon>
    </lineage>
</organism>
<evidence type="ECO:0000313" key="4">
    <source>
        <dbReference type="EMBL" id="MBA5778081.1"/>
    </source>
</evidence>
<dbReference type="EMBL" id="JACFXV010000055">
    <property type="protein sequence ID" value="MBA5778081.1"/>
    <property type="molecule type" value="Genomic_DNA"/>
</dbReference>
<evidence type="ECO:0000313" key="2">
    <source>
        <dbReference type="EMBL" id="MBA5777470.1"/>
    </source>
</evidence>
<evidence type="ECO:0000313" key="5">
    <source>
        <dbReference type="EMBL" id="MBA5778142.1"/>
    </source>
</evidence>
<dbReference type="RefSeq" id="WP_182164910.1">
    <property type="nucleotide sequence ID" value="NZ_JACFXV010000050.1"/>
</dbReference>
<evidence type="ECO:0000313" key="6">
    <source>
        <dbReference type="Proteomes" id="UP000541109"/>
    </source>
</evidence>
<feature type="compositionally biased region" description="Basic and acidic residues" evidence="1">
    <location>
        <begin position="61"/>
        <end position="78"/>
    </location>
</feature>
<dbReference type="Proteomes" id="UP000541109">
    <property type="component" value="Unassembled WGS sequence"/>
</dbReference>